<keyword evidence="2" id="KW-0131">Cell cycle</keyword>
<dbReference type="GO" id="GO:0019903">
    <property type="term" value="F:protein phosphatase binding"/>
    <property type="evidence" value="ECO:0007669"/>
    <property type="project" value="InterPro"/>
</dbReference>
<dbReference type="STRING" id="3088.A0A383W419"/>
<dbReference type="Proteomes" id="UP000256970">
    <property type="component" value="Unassembled WGS sequence"/>
</dbReference>
<feature type="compositionally biased region" description="Low complexity" evidence="3">
    <location>
        <begin position="273"/>
        <end position="294"/>
    </location>
</feature>
<protein>
    <submittedName>
        <fullName evidence="4">Uncharacterized protein</fullName>
    </submittedName>
</protein>
<evidence type="ECO:0000256" key="1">
    <source>
        <dbReference type="ARBA" id="ARBA00006180"/>
    </source>
</evidence>
<feature type="region of interest" description="Disordered" evidence="3">
    <location>
        <begin position="606"/>
        <end position="637"/>
    </location>
</feature>
<dbReference type="EMBL" id="FNXT01001119">
    <property type="protein sequence ID" value="SZX72221.1"/>
    <property type="molecule type" value="Genomic_DNA"/>
</dbReference>
<reference evidence="4 5" key="1">
    <citation type="submission" date="2016-10" db="EMBL/GenBank/DDBJ databases">
        <authorList>
            <person name="Cai Z."/>
        </authorList>
    </citation>
    <scope>NUCLEOTIDE SEQUENCE [LARGE SCALE GENOMIC DNA]</scope>
</reference>
<comment type="similarity">
    <text evidence="1">Belongs to the SAPS family.</text>
</comment>
<evidence type="ECO:0000256" key="2">
    <source>
        <dbReference type="ARBA" id="ARBA00023306"/>
    </source>
</evidence>
<keyword evidence="5" id="KW-1185">Reference proteome</keyword>
<gene>
    <name evidence="4" type="ORF">BQ4739_LOCUS12412</name>
</gene>
<evidence type="ECO:0000256" key="3">
    <source>
        <dbReference type="SAM" id="MobiDB-lite"/>
    </source>
</evidence>
<proteinExistence type="inferred from homology"/>
<feature type="compositionally biased region" description="Polar residues" evidence="3">
    <location>
        <begin position="818"/>
        <end position="840"/>
    </location>
</feature>
<dbReference type="PANTHER" id="PTHR12634:SF8">
    <property type="entry name" value="FIERY MOUNTAIN, ISOFORM D"/>
    <property type="match status" value="1"/>
</dbReference>
<evidence type="ECO:0000313" key="4">
    <source>
        <dbReference type="EMBL" id="SZX72221.1"/>
    </source>
</evidence>
<dbReference type="PANTHER" id="PTHR12634">
    <property type="entry name" value="SIT4 YEAST -ASSOCIATING PROTEIN-RELATED"/>
    <property type="match status" value="1"/>
</dbReference>
<organism evidence="4 5">
    <name type="scientific">Tetradesmus obliquus</name>
    <name type="common">Green alga</name>
    <name type="synonym">Acutodesmus obliquus</name>
    <dbReference type="NCBI Taxonomy" id="3088"/>
    <lineage>
        <taxon>Eukaryota</taxon>
        <taxon>Viridiplantae</taxon>
        <taxon>Chlorophyta</taxon>
        <taxon>core chlorophytes</taxon>
        <taxon>Chlorophyceae</taxon>
        <taxon>CS clade</taxon>
        <taxon>Sphaeropleales</taxon>
        <taxon>Scenedesmaceae</taxon>
        <taxon>Tetradesmus</taxon>
    </lineage>
</organism>
<dbReference type="InterPro" id="IPR007587">
    <property type="entry name" value="SAPS"/>
</dbReference>
<dbReference type="AlphaFoldDB" id="A0A383W419"/>
<accession>A0A383W419</accession>
<feature type="region of interest" description="Disordered" evidence="3">
    <location>
        <begin position="564"/>
        <end position="584"/>
    </location>
</feature>
<feature type="region of interest" description="Disordered" evidence="3">
    <location>
        <begin position="716"/>
        <end position="742"/>
    </location>
</feature>
<dbReference type="SUPFAM" id="SSF48371">
    <property type="entry name" value="ARM repeat"/>
    <property type="match status" value="1"/>
</dbReference>
<feature type="compositionally biased region" description="Gly residues" evidence="3">
    <location>
        <begin position="612"/>
        <end position="632"/>
    </location>
</feature>
<dbReference type="GO" id="GO:0019888">
    <property type="term" value="F:protein phosphatase regulator activity"/>
    <property type="evidence" value="ECO:0007669"/>
    <property type="project" value="TreeGrafter"/>
</dbReference>
<feature type="region of interest" description="Disordered" evidence="3">
    <location>
        <begin position="675"/>
        <end position="694"/>
    </location>
</feature>
<feature type="region of interest" description="Disordered" evidence="3">
    <location>
        <begin position="777"/>
        <end position="862"/>
    </location>
</feature>
<feature type="region of interest" description="Disordered" evidence="3">
    <location>
        <begin position="270"/>
        <end position="303"/>
    </location>
</feature>
<sequence length="862" mass="90022">MAFWKVAGFSQPSPIEQILDKEEYTLEELLDEDDIIQECKSLNGRLITFLREKKTVEQLLRYLIEPPNDPDDPKKQYRYPFTACEVFCCEVEAVFNTLLEDEELLGLLFSLLEQEPPLSCKAAGYFGRVVGQLLLRKTNEMMQHLSNNDEILEKLIRHVDTTSIADIIKRLVGADDHSSMIFLPMHTQWLAETPLVSMLLDRLAPQYSAHVQSNAADILTAIAHTQPSALATQLMQQSSLTALFSRALAPGSKVLVTALDVCAALLEPRRSQADASPPAPAGSGTDSSSPLSAGSGAGGGSRPHSDAIASMLQYIPQLMEHLKQPEEAQGAGDAAAEGSNAAAAQAAGVETQETPYGVLAPPLGRARLRIVELLAALLRVGGDTADAAIISARALPLVQALFLVYPFNNLLHHQMYALLVAALRRGSATMTAHIFGECQLVAWLAGLPETVTPRARPGFEGKGPLRAGYLGHVTRIGQVLQEAAQQQQEVADALRDCEEWQAFVQQQLGPRLELEDVMHWQCGRPVSTEGGELDSDGDDFQNDMDALEQIQGMPPGMYHRYGVLDDMDDDEDEPSREDMGDGFGGSGAYNADMLVAGMAGLGVSDAAEAGEQPGGAEEGAAGGEEGGAGRGIGNWSLLAHPGATSSAVDIPGERSMEDDAVLLADDEEMGALTASTLQGSPPVGGEWQGDAAAAASPPIDDMVMVEQMDVISAAPAEDAAAEVAPTPEAAAEGGMEAAAAADSHDAVAAPAAAGSDAAAAGAGAAAADAADAGADNGMSANPFAPSSAADVEPQQHGTDVSAVAAEQEDTVEAAPAAATSNSGPPLSAATQPAAEGSSSEACGGIKAHWQGKSHPVQVPDEF</sequence>
<name>A0A383W419_TETOB</name>
<dbReference type="InterPro" id="IPR016024">
    <property type="entry name" value="ARM-type_fold"/>
</dbReference>
<feature type="compositionally biased region" description="Acidic residues" evidence="3">
    <location>
        <begin position="565"/>
        <end position="575"/>
    </location>
</feature>
<evidence type="ECO:0000313" key="5">
    <source>
        <dbReference type="Proteomes" id="UP000256970"/>
    </source>
</evidence>
<dbReference type="Pfam" id="PF04499">
    <property type="entry name" value="SAPS"/>
    <property type="match status" value="2"/>
</dbReference>